<dbReference type="AlphaFoldDB" id="A0A7R7DTG8"/>
<reference evidence="1 2" key="1">
    <citation type="submission" date="2020-08" db="EMBL/GenBank/DDBJ databases">
        <title>Whole genome shotgun sequence of Actinocatenispora thailandica NBRC 105041.</title>
        <authorList>
            <person name="Komaki H."/>
            <person name="Tamura T."/>
        </authorList>
    </citation>
    <scope>NUCLEOTIDE SEQUENCE [LARGE SCALE GENOMIC DNA]</scope>
    <source>
        <strain evidence="1 2">NBRC 105041</strain>
    </source>
</reference>
<keyword evidence="2" id="KW-1185">Reference proteome</keyword>
<gene>
    <name evidence="1" type="ORF">Athai_49680</name>
</gene>
<evidence type="ECO:0000313" key="1">
    <source>
        <dbReference type="EMBL" id="BCJ37465.1"/>
    </source>
</evidence>
<proteinExistence type="predicted"/>
<dbReference type="Proteomes" id="UP000611640">
    <property type="component" value="Chromosome"/>
</dbReference>
<evidence type="ECO:0000313" key="2">
    <source>
        <dbReference type="Proteomes" id="UP000611640"/>
    </source>
</evidence>
<sequence length="82" mass="8892">MSKASEPVIRYCTPRAGDQVFICPAAGVHGHGSFWAMVVSTTPALVRQALYVRVVPVDEIDGAARVQTFYVRLAGLLTRVMS</sequence>
<protein>
    <submittedName>
        <fullName evidence="1">Uncharacterized protein</fullName>
    </submittedName>
</protein>
<organism evidence="1 2">
    <name type="scientific">Actinocatenispora thailandica</name>
    <dbReference type="NCBI Taxonomy" id="227318"/>
    <lineage>
        <taxon>Bacteria</taxon>
        <taxon>Bacillati</taxon>
        <taxon>Actinomycetota</taxon>
        <taxon>Actinomycetes</taxon>
        <taxon>Micromonosporales</taxon>
        <taxon>Micromonosporaceae</taxon>
        <taxon>Actinocatenispora</taxon>
    </lineage>
</organism>
<dbReference type="RefSeq" id="WP_203963671.1">
    <property type="nucleotide sequence ID" value="NZ_AP023355.1"/>
</dbReference>
<dbReference type="EMBL" id="AP023355">
    <property type="protein sequence ID" value="BCJ37465.1"/>
    <property type="molecule type" value="Genomic_DNA"/>
</dbReference>
<accession>A0A7R7DTG8</accession>
<dbReference type="KEGG" id="atl:Athai_49680"/>
<name>A0A7R7DTG8_9ACTN</name>